<feature type="chain" id="PRO_5015747825" description="SH3b domain-containing protein" evidence="1">
    <location>
        <begin position="18"/>
        <end position="277"/>
    </location>
</feature>
<dbReference type="AlphaFoldDB" id="A0A2S5KMC6"/>
<dbReference type="Proteomes" id="UP000238196">
    <property type="component" value="Unassembled WGS sequence"/>
</dbReference>
<evidence type="ECO:0000313" key="4">
    <source>
        <dbReference type="Proteomes" id="UP000238196"/>
    </source>
</evidence>
<feature type="domain" description="SH3b" evidence="2">
    <location>
        <begin position="147"/>
        <end position="197"/>
    </location>
</feature>
<gene>
    <name evidence="3" type="ORF">C4K68_17385</name>
</gene>
<evidence type="ECO:0000313" key="3">
    <source>
        <dbReference type="EMBL" id="PPC75948.1"/>
    </source>
</evidence>
<accession>A0A2S5KMC6</accession>
<evidence type="ECO:0000256" key="1">
    <source>
        <dbReference type="SAM" id="SignalP"/>
    </source>
</evidence>
<dbReference type="InterPro" id="IPR003646">
    <property type="entry name" value="SH3-like_bac-type"/>
</dbReference>
<organism evidence="3 4">
    <name type="scientific">Proteobacteria bacterium 228</name>
    <dbReference type="NCBI Taxonomy" id="2083153"/>
    <lineage>
        <taxon>Bacteria</taxon>
        <taxon>Pseudomonadati</taxon>
        <taxon>Pseudomonadota</taxon>
    </lineage>
</organism>
<protein>
    <recommendedName>
        <fullName evidence="2">SH3b domain-containing protein</fullName>
    </recommendedName>
</protein>
<reference evidence="3 4" key="1">
    <citation type="submission" date="2018-02" db="EMBL/GenBank/DDBJ databases">
        <title>novel marine gammaproteobacteria from coastal saline agro ecosystem.</title>
        <authorList>
            <person name="Krishnan R."/>
            <person name="Ramesh Kumar N."/>
        </authorList>
    </citation>
    <scope>NUCLEOTIDE SEQUENCE [LARGE SCALE GENOMIC DNA]</scope>
    <source>
        <strain evidence="3 4">228</strain>
    </source>
</reference>
<proteinExistence type="predicted"/>
<dbReference type="PROSITE" id="PS51257">
    <property type="entry name" value="PROKAR_LIPOPROTEIN"/>
    <property type="match status" value="1"/>
</dbReference>
<dbReference type="OrthoDB" id="6853800at2"/>
<dbReference type="EMBL" id="PRLP01000058">
    <property type="protein sequence ID" value="PPC75948.1"/>
    <property type="molecule type" value="Genomic_DNA"/>
</dbReference>
<dbReference type="Pfam" id="PF08239">
    <property type="entry name" value="SH3_3"/>
    <property type="match status" value="1"/>
</dbReference>
<evidence type="ECO:0000259" key="2">
    <source>
        <dbReference type="Pfam" id="PF08239"/>
    </source>
</evidence>
<keyword evidence="1" id="KW-0732">Signal</keyword>
<name>A0A2S5KMC6_9PROT</name>
<comment type="caution">
    <text evidence="3">The sequence shown here is derived from an EMBL/GenBank/DDBJ whole genome shotgun (WGS) entry which is preliminary data.</text>
</comment>
<feature type="signal peptide" evidence="1">
    <location>
        <begin position="1"/>
        <end position="17"/>
    </location>
</feature>
<sequence length="277" mass="29596">MQARYLVAALTTSILLAGCAGQQQKNSQAAAASEDNGPKFVVGAQYDQVTNQTLDALTTNYSTGSIASSLGDINDQDRQALALATQKVLLQGKTTSWKTRRNKTSVSIAPQSAEANLVPATLRFLPEVTPVDSLTLLNIPYWVKSTSGVNIRTAPSTDASVAATLLLGTTFTALGKTDTDWIAVGRNGVLVGYMYSPLVAPTPYPQSASATDLDTFSGTLANKDVTFFNFSADVVREKSIGVRTQCQTLALDIRSKSVKTTEQSRLCQDFNGTWANR</sequence>
<dbReference type="Gene3D" id="2.30.30.40">
    <property type="entry name" value="SH3 Domains"/>
    <property type="match status" value="1"/>
</dbReference>